<sequence>MTNIPGAKKAELPELPKISDRITFLYIEHCQINRKDSAITVTDSHGVANIPSAMISVLLLGPGSDITHRAMELIGDSGTCVLWVGEQGVRQYARGRALNHSSLLLEKQARLFSNVRTRVHVARTMYQMRFPNENVTEDSMQVLRGKEGARVRSIYRKWSKQTGVAWDRRTYDPDNFESGTPVNQALSSANFALYGLAYTVIAALGMSPGLGFVHTGHDLSFVYDFADLYKAETSIPLSFQAAQSLEEGEDIDSKIRRMMRDEFKSTHLLEKMVSDLKYLFDIHDIELPEADTINLWDDKEGLVPNGVSYSEYSHASSDDNLN</sequence>
<evidence type="ECO:0000256" key="4">
    <source>
        <dbReference type="ARBA" id="ARBA00022801"/>
    </source>
</evidence>
<dbReference type="InterPro" id="IPR033641">
    <property type="entry name" value="Cas1_I-E"/>
</dbReference>
<dbReference type="NCBIfam" id="TIGR03638">
    <property type="entry name" value="cas1_ECOLI"/>
    <property type="match status" value="1"/>
</dbReference>
<evidence type="ECO:0000256" key="1">
    <source>
        <dbReference type="ARBA" id="ARBA00022722"/>
    </source>
</evidence>
<dbReference type="EC" id="3.1.-.-" evidence="8"/>
<evidence type="ECO:0000256" key="7">
    <source>
        <dbReference type="ARBA" id="ARBA00023125"/>
    </source>
</evidence>
<dbReference type="InterPro" id="IPR019851">
    <property type="entry name" value="CRISPR-assoc_Cas1_ECOLI"/>
</dbReference>
<organism evidence="9">
    <name type="scientific">Bifidobacterium aquikefiricola</name>
    <dbReference type="NCBI Taxonomy" id="3059038"/>
    <lineage>
        <taxon>Bacteria</taxon>
        <taxon>Bacillati</taxon>
        <taxon>Actinomycetota</taxon>
        <taxon>Actinomycetes</taxon>
        <taxon>Bifidobacteriales</taxon>
        <taxon>Bifidobacteriaceae</taxon>
        <taxon>Bifidobacterium</taxon>
    </lineage>
</organism>
<protein>
    <recommendedName>
        <fullName evidence="8">CRISPR-associated endonuclease Cas1</fullName>
        <ecNumber evidence="8">3.1.-.-</ecNumber>
    </recommendedName>
</protein>
<keyword evidence="4 8" id="KW-0378">Hydrolase</keyword>
<gene>
    <name evidence="9" type="primary">cas1e</name>
    <name evidence="8" type="synonym">cas1</name>
    <name evidence="9" type="ORF">QN215_06475</name>
</gene>
<accession>A0AB39U4I5</accession>
<comment type="similarity">
    <text evidence="8">Belongs to the CRISPR-associated endonuclease Cas1 family.</text>
</comment>
<dbReference type="InterPro" id="IPR050646">
    <property type="entry name" value="Cas1"/>
</dbReference>
<keyword evidence="3 8" id="KW-0255">Endonuclease</keyword>
<dbReference type="EMBL" id="CP129674">
    <property type="protein sequence ID" value="XDS43924.1"/>
    <property type="molecule type" value="Genomic_DNA"/>
</dbReference>
<evidence type="ECO:0000313" key="9">
    <source>
        <dbReference type="EMBL" id="XDS43924.1"/>
    </source>
</evidence>
<dbReference type="Pfam" id="PF01867">
    <property type="entry name" value="Cas_Cas1"/>
    <property type="match status" value="2"/>
</dbReference>
<dbReference type="GO" id="GO:0004520">
    <property type="term" value="F:DNA endonuclease activity"/>
    <property type="evidence" value="ECO:0007669"/>
    <property type="project" value="InterPro"/>
</dbReference>
<keyword evidence="6 8" id="KW-0051">Antiviral defense</keyword>
<reference evidence="9" key="1">
    <citation type="submission" date="2023-07" db="EMBL/GenBank/DDBJ databases">
        <title>Bifidobacterium aquikefiriaerophilum sp. nov. and Bifidobacterium eccum sp. nov., isolated from water kefir.</title>
        <authorList>
            <person name="Breselge S."/>
            <person name="Bellassi P."/>
            <person name="Barcenilla C."/>
            <person name="Alvarez-Ordonez A."/>
            <person name="Morelli L."/>
            <person name="Cotter P.D."/>
        </authorList>
    </citation>
    <scope>NUCLEOTIDE SEQUENCE</scope>
    <source>
        <strain evidence="9">WK041_4_12</strain>
    </source>
</reference>
<evidence type="ECO:0000256" key="8">
    <source>
        <dbReference type="HAMAP-Rule" id="MF_01470"/>
    </source>
</evidence>
<dbReference type="Gene3D" id="1.20.120.920">
    <property type="entry name" value="CRISPR-associated endonuclease Cas1, C-terminal domain"/>
    <property type="match status" value="1"/>
</dbReference>
<dbReference type="AlphaFoldDB" id="A0AB39U4I5"/>
<dbReference type="HAMAP" id="MF_01470">
    <property type="entry name" value="Cas1"/>
    <property type="match status" value="1"/>
</dbReference>
<evidence type="ECO:0000256" key="6">
    <source>
        <dbReference type="ARBA" id="ARBA00023118"/>
    </source>
</evidence>
<dbReference type="InterPro" id="IPR042211">
    <property type="entry name" value="CRISPR-assoc_Cas1_N"/>
</dbReference>
<dbReference type="RefSeq" id="WP_369343519.1">
    <property type="nucleotide sequence ID" value="NZ_CP129674.1"/>
</dbReference>
<dbReference type="Gene3D" id="3.100.10.20">
    <property type="entry name" value="CRISPR-associated endonuclease Cas1, N-terminal domain"/>
    <property type="match status" value="1"/>
</dbReference>
<keyword evidence="7 8" id="KW-0238">DNA-binding</keyword>
<dbReference type="CDD" id="cd09719">
    <property type="entry name" value="Cas1_I-E"/>
    <property type="match status" value="1"/>
</dbReference>
<name>A0AB39U4I5_9BIFI</name>
<dbReference type="GO" id="GO:0016787">
    <property type="term" value="F:hydrolase activity"/>
    <property type="evidence" value="ECO:0007669"/>
    <property type="project" value="UniProtKB-KW"/>
</dbReference>
<dbReference type="GO" id="GO:0051607">
    <property type="term" value="P:defense response to virus"/>
    <property type="evidence" value="ECO:0007669"/>
    <property type="project" value="UniProtKB-UniRule"/>
</dbReference>
<dbReference type="GO" id="GO:0046872">
    <property type="term" value="F:metal ion binding"/>
    <property type="evidence" value="ECO:0007669"/>
    <property type="project" value="UniProtKB-UniRule"/>
</dbReference>
<keyword evidence="8" id="KW-0464">Manganese</keyword>
<evidence type="ECO:0000256" key="3">
    <source>
        <dbReference type="ARBA" id="ARBA00022759"/>
    </source>
</evidence>
<feature type="binding site" evidence="8">
    <location>
        <position position="147"/>
    </location>
    <ligand>
        <name>Mn(2+)</name>
        <dbReference type="ChEBI" id="CHEBI:29035"/>
    </ligand>
</feature>
<dbReference type="KEGG" id="baqk:QN215_06475"/>
<feature type="binding site" evidence="8">
    <location>
        <position position="214"/>
    </location>
    <ligand>
        <name>Mn(2+)</name>
        <dbReference type="ChEBI" id="CHEBI:29035"/>
    </ligand>
</feature>
<proteinExistence type="inferred from homology"/>
<evidence type="ECO:0000256" key="5">
    <source>
        <dbReference type="ARBA" id="ARBA00022842"/>
    </source>
</evidence>
<dbReference type="GO" id="GO:0003677">
    <property type="term" value="F:DNA binding"/>
    <property type="evidence" value="ECO:0007669"/>
    <property type="project" value="UniProtKB-KW"/>
</dbReference>
<dbReference type="PANTHER" id="PTHR34353:SF3">
    <property type="entry name" value="CRISPR-ASSOCIATED ENDONUCLEASE CAS1"/>
    <property type="match status" value="1"/>
</dbReference>
<evidence type="ECO:0000256" key="2">
    <source>
        <dbReference type="ARBA" id="ARBA00022723"/>
    </source>
</evidence>
<feature type="binding site" evidence="8">
    <location>
        <position position="227"/>
    </location>
    <ligand>
        <name>Mn(2+)</name>
        <dbReference type="ChEBI" id="CHEBI:29035"/>
    </ligand>
</feature>
<dbReference type="GO" id="GO:0043571">
    <property type="term" value="P:maintenance of CRISPR repeat elements"/>
    <property type="evidence" value="ECO:0007669"/>
    <property type="project" value="UniProtKB-UniRule"/>
</dbReference>
<dbReference type="PANTHER" id="PTHR34353">
    <property type="entry name" value="CRISPR-ASSOCIATED ENDONUCLEASE CAS1 1"/>
    <property type="match status" value="1"/>
</dbReference>
<comment type="subunit">
    <text evidence="8">Homodimer, forms a heterotetramer with a Cas2 homodimer.</text>
</comment>
<dbReference type="InterPro" id="IPR002729">
    <property type="entry name" value="CRISPR-assoc_Cas1"/>
</dbReference>
<comment type="cofactor">
    <cofactor evidence="8">
        <name>Mg(2+)</name>
        <dbReference type="ChEBI" id="CHEBI:18420"/>
    </cofactor>
    <cofactor evidence="8">
        <name>Mn(2+)</name>
        <dbReference type="ChEBI" id="CHEBI:29035"/>
    </cofactor>
</comment>
<dbReference type="InterPro" id="IPR042206">
    <property type="entry name" value="CRISPR-assoc_Cas1_C"/>
</dbReference>
<keyword evidence="2 8" id="KW-0479">Metal-binding</keyword>
<keyword evidence="1 8" id="KW-0540">Nuclease</keyword>
<comment type="function">
    <text evidence="8">CRISPR (clustered regularly interspaced short palindromic repeat), is an adaptive immune system that provides protection against mobile genetic elements (viruses, transposable elements and conjugative plasmids). CRISPR clusters contain spacers, sequences complementary to antecedent mobile elements, and target invading nucleic acids. CRISPR clusters are transcribed and processed into CRISPR RNA (crRNA). Acts as a dsDNA endonuclease. Involved in the integration of spacer DNA into the CRISPR cassette.</text>
</comment>
<keyword evidence="5 8" id="KW-0460">Magnesium</keyword>